<dbReference type="EMBL" id="BMXR01000001">
    <property type="protein sequence ID" value="GGX40003.1"/>
    <property type="molecule type" value="Genomic_DNA"/>
</dbReference>
<sequence>MVTHLNGVLPISSRYHRKLLLSLRMGNKVHVGREGFIEPSVDLAYPEFTKSYVR</sequence>
<reference evidence="1" key="2">
    <citation type="submission" date="2020-09" db="EMBL/GenBank/DDBJ databases">
        <authorList>
            <person name="Sun Q."/>
            <person name="Kim S."/>
        </authorList>
    </citation>
    <scope>NUCLEOTIDE SEQUENCE</scope>
    <source>
        <strain evidence="1">KCTC 22169</strain>
    </source>
</reference>
<proteinExistence type="predicted"/>
<accession>A0A918K2M0</accession>
<evidence type="ECO:0000313" key="2">
    <source>
        <dbReference type="Proteomes" id="UP000626148"/>
    </source>
</evidence>
<evidence type="ECO:0000313" key="1">
    <source>
        <dbReference type="EMBL" id="GGX40003.1"/>
    </source>
</evidence>
<comment type="caution">
    <text evidence="1">The sequence shown here is derived from an EMBL/GenBank/DDBJ whole genome shotgun (WGS) entry which is preliminary data.</text>
</comment>
<dbReference type="AlphaFoldDB" id="A0A918K2M0"/>
<protein>
    <submittedName>
        <fullName evidence="1">Uncharacterized protein</fullName>
    </submittedName>
</protein>
<organism evidence="1 2">
    <name type="scientific">Saccharospirillum salsuginis</name>
    <dbReference type="NCBI Taxonomy" id="418750"/>
    <lineage>
        <taxon>Bacteria</taxon>
        <taxon>Pseudomonadati</taxon>
        <taxon>Pseudomonadota</taxon>
        <taxon>Gammaproteobacteria</taxon>
        <taxon>Oceanospirillales</taxon>
        <taxon>Saccharospirillaceae</taxon>
        <taxon>Saccharospirillum</taxon>
    </lineage>
</organism>
<keyword evidence="2" id="KW-1185">Reference proteome</keyword>
<name>A0A918K2M0_9GAMM</name>
<reference evidence="1" key="1">
    <citation type="journal article" date="2014" name="Int. J. Syst. Evol. Microbiol.">
        <title>Complete genome sequence of Corynebacterium casei LMG S-19264T (=DSM 44701T), isolated from a smear-ripened cheese.</title>
        <authorList>
            <consortium name="US DOE Joint Genome Institute (JGI-PGF)"/>
            <person name="Walter F."/>
            <person name="Albersmeier A."/>
            <person name="Kalinowski J."/>
            <person name="Ruckert C."/>
        </authorList>
    </citation>
    <scope>NUCLEOTIDE SEQUENCE</scope>
    <source>
        <strain evidence="1">KCTC 22169</strain>
    </source>
</reference>
<dbReference type="Proteomes" id="UP000626148">
    <property type="component" value="Unassembled WGS sequence"/>
</dbReference>
<gene>
    <name evidence="1" type="ORF">GCM10007392_03230</name>
</gene>